<comment type="similarity">
    <text evidence="1 5">Belongs to the peptidase S8 family.</text>
</comment>
<keyword evidence="2 7" id="KW-0645">Protease</keyword>
<evidence type="ECO:0000259" key="6">
    <source>
        <dbReference type="Pfam" id="PF00082"/>
    </source>
</evidence>
<dbReference type="Pfam" id="PF00082">
    <property type="entry name" value="Peptidase_S8"/>
    <property type="match status" value="1"/>
</dbReference>
<dbReference type="GO" id="GO:0006508">
    <property type="term" value="P:proteolysis"/>
    <property type="evidence" value="ECO:0007669"/>
    <property type="project" value="UniProtKB-KW"/>
</dbReference>
<protein>
    <submittedName>
        <fullName evidence="7">Protease</fullName>
    </submittedName>
</protein>
<dbReference type="SUPFAM" id="SSF52743">
    <property type="entry name" value="Subtilisin-like"/>
    <property type="match status" value="1"/>
</dbReference>
<evidence type="ECO:0000256" key="3">
    <source>
        <dbReference type="ARBA" id="ARBA00022801"/>
    </source>
</evidence>
<organism evidence="7 8">
    <name type="scientific">Cereibacter changlensis</name>
    <dbReference type="NCBI Taxonomy" id="402884"/>
    <lineage>
        <taxon>Bacteria</taxon>
        <taxon>Pseudomonadati</taxon>
        <taxon>Pseudomonadota</taxon>
        <taxon>Alphaproteobacteria</taxon>
        <taxon>Rhodobacterales</taxon>
        <taxon>Paracoccaceae</taxon>
        <taxon>Cereibacter</taxon>
    </lineage>
</organism>
<dbReference type="GO" id="GO:0004252">
    <property type="term" value="F:serine-type endopeptidase activity"/>
    <property type="evidence" value="ECO:0007669"/>
    <property type="project" value="InterPro"/>
</dbReference>
<evidence type="ECO:0000313" key="7">
    <source>
        <dbReference type="EMBL" id="TKA95961.1"/>
    </source>
</evidence>
<feature type="non-terminal residue" evidence="7">
    <location>
        <position position="1"/>
    </location>
</feature>
<dbReference type="EMBL" id="SWAU01000133">
    <property type="protein sequence ID" value="TKA95961.1"/>
    <property type="molecule type" value="Genomic_DNA"/>
</dbReference>
<dbReference type="PANTHER" id="PTHR43806:SF11">
    <property type="entry name" value="CEREVISIN-RELATED"/>
    <property type="match status" value="1"/>
</dbReference>
<feature type="domain" description="Peptidase S8/S53" evidence="6">
    <location>
        <begin position="7"/>
        <end position="193"/>
    </location>
</feature>
<dbReference type="PROSITE" id="PS00138">
    <property type="entry name" value="SUBTILASE_SER"/>
    <property type="match status" value="1"/>
</dbReference>
<comment type="caution">
    <text evidence="7">The sequence shown here is derived from an EMBL/GenBank/DDBJ whole genome shotgun (WGS) entry which is preliminary data.</text>
</comment>
<comment type="caution">
    <text evidence="5">Lacks conserved residue(s) required for the propagation of feature annotation.</text>
</comment>
<dbReference type="InterPro" id="IPR000209">
    <property type="entry name" value="Peptidase_S8/S53_dom"/>
</dbReference>
<evidence type="ECO:0000256" key="4">
    <source>
        <dbReference type="ARBA" id="ARBA00022825"/>
    </source>
</evidence>
<sequence>PPPARPGLVPGARLVAVDAFHRAGADERADVFTLIASLGFLADAGVRVINLSLAGPENGALAETVERLTTTQDIVVISAAGNGGPSADPAYPAAYEQVVAVTAVDREGEIYRRAVRGAHLDLAAPGVDVWTAASVSGARWKTGTSFAVPFVTAAAAILREARPELTAAEIAQDLRRRAQDLGDPGPDEVFGAGLLSLGALCDEQAPRMSQGDAQ</sequence>
<name>A0A4U0Z0W5_9RHOB</name>
<evidence type="ECO:0000256" key="1">
    <source>
        <dbReference type="ARBA" id="ARBA00011073"/>
    </source>
</evidence>
<keyword evidence="4" id="KW-0720">Serine protease</keyword>
<dbReference type="InterPro" id="IPR036852">
    <property type="entry name" value="Peptidase_S8/S53_dom_sf"/>
</dbReference>
<evidence type="ECO:0000256" key="5">
    <source>
        <dbReference type="PROSITE-ProRule" id="PRU01240"/>
    </source>
</evidence>
<dbReference type="PROSITE" id="PS51892">
    <property type="entry name" value="SUBTILASE"/>
    <property type="match status" value="1"/>
</dbReference>
<keyword evidence="3" id="KW-0378">Hydrolase</keyword>
<accession>A0A4U0Z0W5</accession>
<evidence type="ECO:0000313" key="8">
    <source>
        <dbReference type="Proteomes" id="UP000306340"/>
    </source>
</evidence>
<evidence type="ECO:0000256" key="2">
    <source>
        <dbReference type="ARBA" id="ARBA00022670"/>
    </source>
</evidence>
<reference evidence="7 8" key="1">
    <citation type="submission" date="2019-04" db="EMBL/GenBank/DDBJ databases">
        <title>Crypto-aerobic microbial life in anoxic (sulfidic) marine sediments.</title>
        <authorList>
            <person name="Bhattacharya S."/>
            <person name="Roy C."/>
            <person name="Mondal N."/>
            <person name="Sarkar J."/>
            <person name="Mandal S."/>
            <person name="Rameez M.J."/>
            <person name="Ghosh W."/>
        </authorList>
    </citation>
    <scope>NUCLEOTIDE SEQUENCE [LARGE SCALE GENOMIC DNA]</scope>
    <source>
        <strain evidence="7 8">SBBC</strain>
    </source>
</reference>
<dbReference type="PANTHER" id="PTHR43806">
    <property type="entry name" value="PEPTIDASE S8"/>
    <property type="match status" value="1"/>
</dbReference>
<dbReference type="AlphaFoldDB" id="A0A4U0Z0W5"/>
<dbReference type="CDD" id="cd05561">
    <property type="entry name" value="Peptidases_S8_4"/>
    <property type="match status" value="1"/>
</dbReference>
<dbReference type="Gene3D" id="3.40.50.200">
    <property type="entry name" value="Peptidase S8/S53 domain"/>
    <property type="match status" value="1"/>
</dbReference>
<dbReference type="InterPro" id="IPR023828">
    <property type="entry name" value="Peptidase_S8_Ser-AS"/>
</dbReference>
<dbReference type="Proteomes" id="UP000306340">
    <property type="component" value="Unassembled WGS sequence"/>
</dbReference>
<proteinExistence type="inferred from homology"/>
<dbReference type="RefSeq" id="WP_169310898.1">
    <property type="nucleotide sequence ID" value="NZ_SWAU01000133.1"/>
</dbReference>
<dbReference type="InterPro" id="IPR050131">
    <property type="entry name" value="Peptidase_S8_subtilisin-like"/>
</dbReference>
<gene>
    <name evidence="7" type="ORF">FAZ78_13980</name>
</gene>